<dbReference type="CDD" id="cd07304">
    <property type="entry name" value="Chorismate_synthase"/>
    <property type="match status" value="1"/>
</dbReference>
<dbReference type="NCBIfam" id="NF003793">
    <property type="entry name" value="PRK05382.1"/>
    <property type="match status" value="1"/>
</dbReference>
<name>A0A411YK02_9ACTN</name>
<feature type="compositionally biased region" description="Low complexity" evidence="13">
    <location>
        <begin position="393"/>
        <end position="406"/>
    </location>
</feature>
<reference evidence="14 15" key="1">
    <citation type="submission" date="2019-01" db="EMBL/GenBank/DDBJ databases">
        <title>Egibacter rhizosphaerae EGI 80759T.</title>
        <authorList>
            <person name="Chen D.-D."/>
            <person name="Tian Y."/>
            <person name="Jiao J.-Y."/>
            <person name="Zhang X.-T."/>
            <person name="Zhang Y.-G."/>
            <person name="Zhang Y."/>
            <person name="Xiao M."/>
            <person name="Shu W.-S."/>
            <person name="Li W.-J."/>
        </authorList>
    </citation>
    <scope>NUCLEOTIDE SEQUENCE [LARGE SCALE GENOMIC DNA]</scope>
    <source>
        <strain evidence="14 15">EGI 80759</strain>
    </source>
</reference>
<dbReference type="UniPathway" id="UPA00053">
    <property type="reaction ID" value="UER00090"/>
</dbReference>
<keyword evidence="8 11" id="KW-0521">NADP</keyword>
<evidence type="ECO:0000256" key="3">
    <source>
        <dbReference type="ARBA" id="ARBA00013036"/>
    </source>
</evidence>
<dbReference type="Pfam" id="PF01264">
    <property type="entry name" value="Chorismate_synt"/>
    <property type="match status" value="1"/>
</dbReference>
<feature type="binding site" evidence="11">
    <location>
        <position position="47"/>
    </location>
    <ligand>
        <name>NADP(+)</name>
        <dbReference type="ChEBI" id="CHEBI:58349"/>
    </ligand>
</feature>
<evidence type="ECO:0000256" key="5">
    <source>
        <dbReference type="ARBA" id="ARBA00022630"/>
    </source>
</evidence>
<feature type="region of interest" description="Disordered" evidence="13">
    <location>
        <begin position="391"/>
        <end position="430"/>
    </location>
</feature>
<dbReference type="GO" id="GO:0008652">
    <property type="term" value="P:amino acid biosynthetic process"/>
    <property type="evidence" value="ECO:0007669"/>
    <property type="project" value="UniProtKB-KW"/>
</dbReference>
<comment type="subunit">
    <text evidence="11">Homotetramer.</text>
</comment>
<feature type="region of interest" description="Disordered" evidence="13">
    <location>
        <begin position="99"/>
        <end position="118"/>
    </location>
</feature>
<keyword evidence="5 11" id="KW-0285">Flavoprotein</keyword>
<dbReference type="FunFam" id="3.60.150.10:FF:000002">
    <property type="entry name" value="Chorismate synthase"/>
    <property type="match status" value="1"/>
</dbReference>
<keyword evidence="7 11" id="KW-0274">FAD</keyword>
<dbReference type="GO" id="GO:0009423">
    <property type="term" value="P:chorismate biosynthetic process"/>
    <property type="evidence" value="ECO:0007669"/>
    <property type="project" value="UniProtKB-UniRule"/>
</dbReference>
<gene>
    <name evidence="11" type="primary">aroC</name>
    <name evidence="14" type="ORF">ER308_19425</name>
</gene>
<evidence type="ECO:0000256" key="2">
    <source>
        <dbReference type="ARBA" id="ARBA00008014"/>
    </source>
</evidence>
<dbReference type="PROSITE" id="PS00787">
    <property type="entry name" value="CHORISMATE_SYNTHASE_1"/>
    <property type="match status" value="1"/>
</dbReference>
<dbReference type="NCBIfam" id="TIGR00033">
    <property type="entry name" value="aroC"/>
    <property type="match status" value="1"/>
</dbReference>
<comment type="similarity">
    <text evidence="2 11 12">Belongs to the chorismate synthase family.</text>
</comment>
<evidence type="ECO:0000256" key="7">
    <source>
        <dbReference type="ARBA" id="ARBA00022827"/>
    </source>
</evidence>
<dbReference type="OrthoDB" id="9771806at2"/>
<proteinExistence type="inferred from homology"/>
<evidence type="ECO:0000256" key="6">
    <source>
        <dbReference type="ARBA" id="ARBA00022643"/>
    </source>
</evidence>
<keyword evidence="4 11" id="KW-0028">Amino-acid biosynthesis</keyword>
<dbReference type="SUPFAM" id="SSF103263">
    <property type="entry name" value="Chorismate synthase, AroC"/>
    <property type="match status" value="1"/>
</dbReference>
<evidence type="ECO:0000256" key="1">
    <source>
        <dbReference type="ARBA" id="ARBA00005044"/>
    </source>
</evidence>
<dbReference type="PROSITE" id="PS00789">
    <property type="entry name" value="CHORISMATE_SYNTHASE_3"/>
    <property type="match status" value="1"/>
</dbReference>
<dbReference type="InterPro" id="IPR035904">
    <property type="entry name" value="Chorismate_synth_AroC_sf"/>
</dbReference>
<comment type="cofactor">
    <cofactor evidence="11 12">
        <name>FMNH2</name>
        <dbReference type="ChEBI" id="CHEBI:57618"/>
    </cofactor>
    <text evidence="11 12">Reduced FMN (FMNH(2)).</text>
</comment>
<evidence type="ECO:0000256" key="10">
    <source>
        <dbReference type="ARBA" id="ARBA00023239"/>
    </source>
</evidence>
<dbReference type="EC" id="4.2.3.5" evidence="3 11"/>
<dbReference type="PANTHER" id="PTHR21085:SF0">
    <property type="entry name" value="CHORISMATE SYNTHASE"/>
    <property type="match status" value="1"/>
</dbReference>
<dbReference type="RefSeq" id="WP_131156518.1">
    <property type="nucleotide sequence ID" value="NZ_CP036402.1"/>
</dbReference>
<keyword evidence="6 11" id="KW-0288">FMN</keyword>
<dbReference type="HAMAP" id="MF_00300">
    <property type="entry name" value="Chorismate_synth"/>
    <property type="match status" value="1"/>
</dbReference>
<feature type="binding site" evidence="11">
    <location>
        <begin position="258"/>
        <end position="259"/>
    </location>
    <ligand>
        <name>FMN</name>
        <dbReference type="ChEBI" id="CHEBI:58210"/>
    </ligand>
</feature>
<dbReference type="InterPro" id="IPR000453">
    <property type="entry name" value="Chorismate_synth"/>
</dbReference>
<dbReference type="InterPro" id="IPR020541">
    <property type="entry name" value="Chorismate_synthase_CS"/>
</dbReference>
<feature type="binding site" evidence="11">
    <location>
        <begin position="317"/>
        <end position="321"/>
    </location>
    <ligand>
        <name>FMN</name>
        <dbReference type="ChEBI" id="CHEBI:58210"/>
    </ligand>
</feature>
<evidence type="ECO:0000256" key="4">
    <source>
        <dbReference type="ARBA" id="ARBA00022605"/>
    </source>
</evidence>
<dbReference type="GO" id="GO:0005829">
    <property type="term" value="C:cytosol"/>
    <property type="evidence" value="ECO:0007669"/>
    <property type="project" value="TreeGrafter"/>
</dbReference>
<dbReference type="EMBL" id="CP036402">
    <property type="protein sequence ID" value="QBI21526.1"/>
    <property type="molecule type" value="Genomic_DNA"/>
</dbReference>
<feature type="binding site" evidence="11">
    <location>
        <begin position="137"/>
        <end position="139"/>
    </location>
    <ligand>
        <name>FMN</name>
        <dbReference type="ChEBI" id="CHEBI:58210"/>
    </ligand>
</feature>
<dbReference type="Proteomes" id="UP000291469">
    <property type="component" value="Chromosome"/>
</dbReference>
<comment type="pathway">
    <text evidence="1 11 12">Metabolic intermediate biosynthesis; chorismate biosynthesis; chorismate from D-erythrose 4-phosphate and phosphoenolpyruvate: step 7/7.</text>
</comment>
<feature type="binding site" evidence="11">
    <location>
        <position position="41"/>
    </location>
    <ligand>
        <name>NADP(+)</name>
        <dbReference type="ChEBI" id="CHEBI:58349"/>
    </ligand>
</feature>
<dbReference type="AlphaFoldDB" id="A0A411YK02"/>
<comment type="catalytic activity">
    <reaction evidence="11 12">
        <text>5-O-(1-carboxyvinyl)-3-phosphoshikimate = chorismate + phosphate</text>
        <dbReference type="Rhea" id="RHEA:21020"/>
        <dbReference type="ChEBI" id="CHEBI:29748"/>
        <dbReference type="ChEBI" id="CHEBI:43474"/>
        <dbReference type="ChEBI" id="CHEBI:57701"/>
        <dbReference type="EC" id="4.2.3.5"/>
    </reaction>
</comment>
<dbReference type="PIRSF" id="PIRSF001456">
    <property type="entry name" value="Chorismate_synth"/>
    <property type="match status" value="1"/>
</dbReference>
<evidence type="ECO:0000313" key="14">
    <source>
        <dbReference type="EMBL" id="QBI21526.1"/>
    </source>
</evidence>
<keyword evidence="9 11" id="KW-0057">Aromatic amino acid biosynthesis</keyword>
<dbReference type="PROSITE" id="PS00788">
    <property type="entry name" value="CHORISMATE_SYNTHASE_2"/>
    <property type="match status" value="1"/>
</dbReference>
<evidence type="ECO:0000256" key="11">
    <source>
        <dbReference type="HAMAP-Rule" id="MF_00300"/>
    </source>
</evidence>
<evidence type="ECO:0000256" key="13">
    <source>
        <dbReference type="SAM" id="MobiDB-lite"/>
    </source>
</evidence>
<keyword evidence="15" id="KW-1185">Reference proteome</keyword>
<dbReference type="GO" id="GO:0009073">
    <property type="term" value="P:aromatic amino acid family biosynthetic process"/>
    <property type="evidence" value="ECO:0007669"/>
    <property type="project" value="UniProtKB-KW"/>
</dbReference>
<dbReference type="Gene3D" id="3.60.150.10">
    <property type="entry name" value="Chorismate synthase AroC"/>
    <property type="match status" value="1"/>
</dbReference>
<keyword evidence="10 11" id="KW-0456">Lyase</keyword>
<evidence type="ECO:0000313" key="15">
    <source>
        <dbReference type="Proteomes" id="UP000291469"/>
    </source>
</evidence>
<dbReference type="GO" id="GO:0004107">
    <property type="term" value="F:chorismate synthase activity"/>
    <property type="evidence" value="ECO:0007669"/>
    <property type="project" value="UniProtKB-UniRule"/>
</dbReference>
<evidence type="ECO:0000256" key="8">
    <source>
        <dbReference type="ARBA" id="ARBA00022857"/>
    </source>
</evidence>
<dbReference type="KEGG" id="erz:ER308_19425"/>
<organism evidence="14 15">
    <name type="scientific">Egibacter rhizosphaerae</name>
    <dbReference type="NCBI Taxonomy" id="1670831"/>
    <lineage>
        <taxon>Bacteria</taxon>
        <taxon>Bacillati</taxon>
        <taxon>Actinomycetota</taxon>
        <taxon>Nitriliruptoria</taxon>
        <taxon>Egibacterales</taxon>
        <taxon>Egibacteraceae</taxon>
        <taxon>Egibacter</taxon>
    </lineage>
</organism>
<evidence type="ECO:0000256" key="9">
    <source>
        <dbReference type="ARBA" id="ARBA00023141"/>
    </source>
</evidence>
<feature type="compositionally biased region" description="Basic and acidic residues" evidence="13">
    <location>
        <begin position="408"/>
        <end position="430"/>
    </location>
</feature>
<comment type="function">
    <text evidence="11">Catalyzes the anti-1,4-elimination of the C-3 phosphate and the C-6 proR hydrogen from 5-enolpyruvylshikimate-3-phosphate (EPSP) to yield chorismate, which is the branch point compound that serves as the starting substrate for the three terminal pathways of aromatic amino acid biosynthesis. This reaction introduces a second double bond into the aromatic ring system.</text>
</comment>
<accession>A0A411YK02</accession>
<dbReference type="GO" id="GO:0010181">
    <property type="term" value="F:FMN binding"/>
    <property type="evidence" value="ECO:0007669"/>
    <property type="project" value="TreeGrafter"/>
</dbReference>
<evidence type="ECO:0000256" key="12">
    <source>
        <dbReference type="RuleBase" id="RU000605"/>
    </source>
</evidence>
<sequence length="430" mass="45741">MTLRYLTAGESHGPALVGILEGLPAGVPVDLDAIAHQLERRRAGHGRSPRMKFEADEFQVLAGVRHGLTIGSPVALVIHNTEWPKWTEAMAVEAPEDPEAVAQTGRGRPLTRPRPGHADLVGMQKYGYDEVRNVLERASARETATRVGLAAVARGLLDQLGISVLSHVVRIGEVAVPEDAPPPGPGEQERVDDDPVRCAEGATSERMQERIDRAKGERDTLGGVVEVVAYGVPVGLGSHVHWDRKLDGRLAQALMSIQAFKGVEVGEGFRTAEVPGSKAHDEIVASEGDYRRLTSRSGGLEGGITTGEPLRVRAAMKPLSSLTQPLRTVDVETGEEAQAITQRSDVCAVPRAGVVAEAIVALELADALLEKTGGDSLDEVRRNLEAFLGSLPRAAEPSANARAAEPSADDRAAERPADDRAAERPADDPA</sequence>
<dbReference type="PANTHER" id="PTHR21085">
    <property type="entry name" value="CHORISMATE SYNTHASE"/>
    <property type="match status" value="1"/>
</dbReference>
<protein>
    <recommendedName>
        <fullName evidence="3 11">Chorismate synthase</fullName>
        <shortName evidence="11">CS</shortName>
        <ecNumber evidence="3 11">4.2.3.5</ecNumber>
    </recommendedName>
    <alternativeName>
        <fullName evidence="11">5-enolpyruvylshikimate-3-phosphate phospholyase</fullName>
    </alternativeName>
</protein>
<feature type="binding site" evidence="11">
    <location>
        <position position="343"/>
    </location>
    <ligand>
        <name>FMN</name>
        <dbReference type="ChEBI" id="CHEBI:58210"/>
    </ligand>
</feature>
<feature type="binding site" evidence="11">
    <location>
        <position position="302"/>
    </location>
    <ligand>
        <name>FMN</name>
        <dbReference type="ChEBI" id="CHEBI:58210"/>
    </ligand>
</feature>